<protein>
    <submittedName>
        <fullName evidence="3">HD-GYP domain, c-di-GMP phosphodiesterase class II (Or its inactivated variant)</fullName>
    </submittedName>
</protein>
<dbReference type="EMBL" id="FTOA01000003">
    <property type="protein sequence ID" value="SIS67458.1"/>
    <property type="molecule type" value="Genomic_DNA"/>
</dbReference>
<feature type="domain" description="HD-GYP" evidence="2">
    <location>
        <begin position="221"/>
        <end position="417"/>
    </location>
</feature>
<evidence type="ECO:0000313" key="4">
    <source>
        <dbReference type="Proteomes" id="UP000185678"/>
    </source>
</evidence>
<dbReference type="InterPro" id="IPR037522">
    <property type="entry name" value="HD_GYP_dom"/>
</dbReference>
<accession>A0A1N7L0T1</accession>
<name>A0A1N7L0T1_9PROT</name>
<dbReference type="GO" id="GO:0008081">
    <property type="term" value="F:phosphoric diester hydrolase activity"/>
    <property type="evidence" value="ECO:0007669"/>
    <property type="project" value="UniProtKB-ARBA"/>
</dbReference>
<dbReference type="Gene3D" id="1.10.3210.10">
    <property type="entry name" value="Hypothetical protein af1432"/>
    <property type="match status" value="2"/>
</dbReference>
<dbReference type="CDD" id="cd00077">
    <property type="entry name" value="HDc"/>
    <property type="match status" value="2"/>
</dbReference>
<reference evidence="3 4" key="1">
    <citation type="submission" date="2017-01" db="EMBL/GenBank/DDBJ databases">
        <authorList>
            <person name="Mah S.A."/>
            <person name="Swanson W.J."/>
            <person name="Moy G.W."/>
            <person name="Vacquier V.D."/>
        </authorList>
    </citation>
    <scope>NUCLEOTIDE SEQUENCE [LARGE SCALE GENOMIC DNA]</scope>
    <source>
        <strain evidence="3 4">DSM 11589</strain>
    </source>
</reference>
<dbReference type="Pfam" id="PF01966">
    <property type="entry name" value="HD"/>
    <property type="match status" value="1"/>
</dbReference>
<dbReference type="PROSITE" id="PS51831">
    <property type="entry name" value="HD"/>
    <property type="match status" value="1"/>
</dbReference>
<sequence length="419" mass="47198">MNSSPDHYDMAFGTTAHTLAKALDYVGIDDYSHGRRVGLMSYRIAQALSWDRPAQLFMLVAGMLHDIGVSSTSHHQKLVDEIEWEGAELHCLRGEDFLRSFAPFAPYAPAIRHHHTRWNRMPESVPRLVAEQANMIYLADRLDVFYLRFLADHPHHATLLHKRDILDSLHQAAPELFATHLWDALYDAGSKDRFWLELQEDFLDEAITEAIGSDDRVLHLDWNGLRDLGVLISRIVDAKSPFTHYHSLRVADLTDAVGGLLGFSTARRHLLRIAGLLHDVGKLRTPDAILEKHGSLDGDEFAQMRAHPMNSKRILAALFPGSPMIDWVVHHHEKLDGSGYPDGCDKDALPVESRILAICDIFQALSQDRPYRGRLSVEQVLAIMQPMVDGGSLDPDIFALVCQHPAHLYAISTQEDTQK</sequence>
<dbReference type="PROSITE" id="PS51832">
    <property type="entry name" value="HD_GYP"/>
    <property type="match status" value="1"/>
</dbReference>
<dbReference type="STRING" id="80876.SAMN05421779_10335"/>
<dbReference type="OrthoDB" id="9176789at2"/>
<keyword evidence="4" id="KW-1185">Reference proteome</keyword>
<dbReference type="InterPro" id="IPR006674">
    <property type="entry name" value="HD_domain"/>
</dbReference>
<feature type="domain" description="HD" evidence="1">
    <location>
        <begin position="30"/>
        <end position="145"/>
    </location>
</feature>
<dbReference type="SMART" id="SM00471">
    <property type="entry name" value="HDc"/>
    <property type="match status" value="2"/>
</dbReference>
<dbReference type="PANTHER" id="PTHR43155:SF1">
    <property type="entry name" value="3'3'-CGAMP-SPECIFIC PHOSPHODIESTERASE 1"/>
    <property type="match status" value="1"/>
</dbReference>
<dbReference type="Pfam" id="PF13487">
    <property type="entry name" value="HD_5"/>
    <property type="match status" value="1"/>
</dbReference>
<dbReference type="Proteomes" id="UP000185678">
    <property type="component" value="Unassembled WGS sequence"/>
</dbReference>
<gene>
    <name evidence="3" type="ORF">SAMN05421779_10335</name>
</gene>
<dbReference type="InterPro" id="IPR003607">
    <property type="entry name" value="HD/PDEase_dom"/>
</dbReference>
<dbReference type="SUPFAM" id="SSF109604">
    <property type="entry name" value="HD-domain/PDEase-like"/>
    <property type="match status" value="2"/>
</dbReference>
<dbReference type="PANTHER" id="PTHR43155">
    <property type="entry name" value="CYCLIC DI-GMP PHOSPHODIESTERASE PA4108-RELATED"/>
    <property type="match status" value="1"/>
</dbReference>
<dbReference type="AlphaFoldDB" id="A0A1N7L0T1"/>
<proteinExistence type="predicted"/>
<evidence type="ECO:0000259" key="2">
    <source>
        <dbReference type="PROSITE" id="PS51832"/>
    </source>
</evidence>
<evidence type="ECO:0000313" key="3">
    <source>
        <dbReference type="EMBL" id="SIS67458.1"/>
    </source>
</evidence>
<dbReference type="RefSeq" id="WP_076399695.1">
    <property type="nucleotide sequence ID" value="NZ_FTOA01000003.1"/>
</dbReference>
<organism evidence="3 4">
    <name type="scientific">Insolitispirillum peregrinum</name>
    <dbReference type="NCBI Taxonomy" id="80876"/>
    <lineage>
        <taxon>Bacteria</taxon>
        <taxon>Pseudomonadati</taxon>
        <taxon>Pseudomonadota</taxon>
        <taxon>Alphaproteobacteria</taxon>
        <taxon>Rhodospirillales</taxon>
        <taxon>Novispirillaceae</taxon>
        <taxon>Insolitispirillum</taxon>
    </lineage>
</organism>
<evidence type="ECO:0000259" key="1">
    <source>
        <dbReference type="PROSITE" id="PS51831"/>
    </source>
</evidence>